<gene>
    <name evidence="11" type="ORF">EV214_10657</name>
</gene>
<accession>A0A4R2LDI6</accession>
<feature type="transmembrane region" description="Helical" evidence="9">
    <location>
        <begin position="44"/>
        <end position="61"/>
    </location>
</feature>
<keyword evidence="7 9" id="KW-0472">Membrane</keyword>
<dbReference type="InterPro" id="IPR007387">
    <property type="entry name" value="TRAP_DctQ"/>
</dbReference>
<evidence type="ECO:0000256" key="2">
    <source>
        <dbReference type="ARBA" id="ARBA00022448"/>
    </source>
</evidence>
<keyword evidence="3" id="KW-1003">Cell membrane</keyword>
<protein>
    <submittedName>
        <fullName evidence="11">TRAP-type C4-dicarboxylate transport system permease small subunit</fullName>
    </submittedName>
</protein>
<keyword evidence="4" id="KW-0997">Cell inner membrane</keyword>
<evidence type="ECO:0000256" key="3">
    <source>
        <dbReference type="ARBA" id="ARBA00022475"/>
    </source>
</evidence>
<organism evidence="11 12">
    <name type="scientific">Marinisporobacter balticus</name>
    <dbReference type="NCBI Taxonomy" id="2018667"/>
    <lineage>
        <taxon>Bacteria</taxon>
        <taxon>Bacillati</taxon>
        <taxon>Bacillota</taxon>
        <taxon>Clostridia</taxon>
        <taxon>Peptostreptococcales</taxon>
        <taxon>Thermotaleaceae</taxon>
        <taxon>Marinisporobacter</taxon>
    </lineage>
</organism>
<dbReference type="GO" id="GO:0015740">
    <property type="term" value="P:C4-dicarboxylate transport"/>
    <property type="evidence" value="ECO:0007669"/>
    <property type="project" value="TreeGrafter"/>
</dbReference>
<feature type="transmembrane region" description="Helical" evidence="9">
    <location>
        <begin position="124"/>
        <end position="143"/>
    </location>
</feature>
<evidence type="ECO:0000256" key="4">
    <source>
        <dbReference type="ARBA" id="ARBA00022519"/>
    </source>
</evidence>
<evidence type="ECO:0000259" key="10">
    <source>
        <dbReference type="Pfam" id="PF04290"/>
    </source>
</evidence>
<comment type="caution">
    <text evidence="11">The sequence shown here is derived from an EMBL/GenBank/DDBJ whole genome shotgun (WGS) entry which is preliminary data.</text>
</comment>
<dbReference type="AlphaFoldDB" id="A0A4R2LDI6"/>
<dbReference type="Pfam" id="PF04290">
    <property type="entry name" value="DctQ"/>
    <property type="match status" value="1"/>
</dbReference>
<proteinExistence type="inferred from homology"/>
<dbReference type="RefSeq" id="WP_165916276.1">
    <property type="nucleotide sequence ID" value="NZ_SLWV01000006.1"/>
</dbReference>
<dbReference type="PANTHER" id="PTHR35011:SF2">
    <property type="entry name" value="2,3-DIKETO-L-GULONATE TRAP TRANSPORTER SMALL PERMEASE PROTEIN YIAM"/>
    <property type="match status" value="1"/>
</dbReference>
<evidence type="ECO:0000256" key="1">
    <source>
        <dbReference type="ARBA" id="ARBA00004429"/>
    </source>
</evidence>
<evidence type="ECO:0000256" key="8">
    <source>
        <dbReference type="ARBA" id="ARBA00038436"/>
    </source>
</evidence>
<dbReference type="GO" id="GO:0005886">
    <property type="term" value="C:plasma membrane"/>
    <property type="evidence" value="ECO:0007669"/>
    <property type="project" value="UniProtKB-SubCell"/>
</dbReference>
<evidence type="ECO:0000256" key="7">
    <source>
        <dbReference type="ARBA" id="ARBA00023136"/>
    </source>
</evidence>
<evidence type="ECO:0000313" key="11">
    <source>
        <dbReference type="EMBL" id="TCO77415.1"/>
    </source>
</evidence>
<dbReference type="InterPro" id="IPR055348">
    <property type="entry name" value="DctQ"/>
</dbReference>
<comment type="similarity">
    <text evidence="8">Belongs to the TRAP transporter small permease family.</text>
</comment>
<name>A0A4R2LDI6_9FIRM</name>
<reference evidence="11 12" key="1">
    <citation type="submission" date="2019-03" db="EMBL/GenBank/DDBJ databases">
        <title>Genomic Encyclopedia of Type Strains, Phase IV (KMG-IV): sequencing the most valuable type-strain genomes for metagenomic binning, comparative biology and taxonomic classification.</title>
        <authorList>
            <person name="Goeker M."/>
        </authorList>
    </citation>
    <scope>NUCLEOTIDE SEQUENCE [LARGE SCALE GENOMIC DNA]</scope>
    <source>
        <strain evidence="11 12">DSM 102940</strain>
    </source>
</reference>
<evidence type="ECO:0000256" key="9">
    <source>
        <dbReference type="SAM" id="Phobius"/>
    </source>
</evidence>
<keyword evidence="12" id="KW-1185">Reference proteome</keyword>
<sequence>MIIKTIEKIQLRMGVVALSIFFLAILIQVFSRYAGISVIWTEEIANYSFIWAIFMGAAVMVNRKSHFRFNLLSQKIKGKKKIFLDITVDSILLIFNVFVSYYGIIATKSFWNYRWVAIQNFKMGYVWLCIPIMGITMAIYMMGHIIEGVKEMKGVE</sequence>
<comment type="subcellular location">
    <subcellularLocation>
        <location evidence="1">Cell inner membrane</location>
        <topology evidence="1">Multi-pass membrane protein</topology>
    </subcellularLocation>
</comment>
<dbReference type="Proteomes" id="UP000294919">
    <property type="component" value="Unassembled WGS sequence"/>
</dbReference>
<keyword evidence="2" id="KW-0813">Transport</keyword>
<evidence type="ECO:0000313" key="12">
    <source>
        <dbReference type="Proteomes" id="UP000294919"/>
    </source>
</evidence>
<dbReference type="GO" id="GO:0022857">
    <property type="term" value="F:transmembrane transporter activity"/>
    <property type="evidence" value="ECO:0007669"/>
    <property type="project" value="TreeGrafter"/>
</dbReference>
<keyword evidence="6 9" id="KW-1133">Transmembrane helix</keyword>
<feature type="domain" description="Tripartite ATP-independent periplasmic transporters DctQ component" evidence="10">
    <location>
        <begin position="22"/>
        <end position="150"/>
    </location>
</feature>
<keyword evidence="5 9" id="KW-0812">Transmembrane</keyword>
<feature type="transmembrane region" description="Helical" evidence="9">
    <location>
        <begin position="82"/>
        <end position="104"/>
    </location>
</feature>
<dbReference type="EMBL" id="SLWV01000006">
    <property type="protein sequence ID" value="TCO77415.1"/>
    <property type="molecule type" value="Genomic_DNA"/>
</dbReference>
<evidence type="ECO:0000256" key="5">
    <source>
        <dbReference type="ARBA" id="ARBA00022692"/>
    </source>
</evidence>
<evidence type="ECO:0000256" key="6">
    <source>
        <dbReference type="ARBA" id="ARBA00022989"/>
    </source>
</evidence>
<dbReference type="PANTHER" id="PTHR35011">
    <property type="entry name" value="2,3-DIKETO-L-GULONATE TRAP TRANSPORTER SMALL PERMEASE PROTEIN YIAM"/>
    <property type="match status" value="1"/>
</dbReference>